<dbReference type="RefSeq" id="WP_377931983.1">
    <property type="nucleotide sequence ID" value="NZ_JBHUMF010000002.1"/>
</dbReference>
<organism evidence="4 5">
    <name type="scientific">Bacillus seohaeanensis</name>
    <dbReference type="NCBI Taxonomy" id="284580"/>
    <lineage>
        <taxon>Bacteria</taxon>
        <taxon>Bacillati</taxon>
        <taxon>Bacillota</taxon>
        <taxon>Bacilli</taxon>
        <taxon>Bacillales</taxon>
        <taxon>Bacillaceae</taxon>
        <taxon>Bacillus</taxon>
    </lineage>
</organism>
<dbReference type="EMBL" id="JBHUMF010000002">
    <property type="protein sequence ID" value="MFD2679387.1"/>
    <property type="molecule type" value="Genomic_DNA"/>
</dbReference>
<evidence type="ECO:0000313" key="4">
    <source>
        <dbReference type="EMBL" id="MFD2679387.1"/>
    </source>
</evidence>
<dbReference type="Gene3D" id="1.25.40.10">
    <property type="entry name" value="Tetratricopeptide repeat domain"/>
    <property type="match status" value="2"/>
</dbReference>
<evidence type="ECO:0000256" key="1">
    <source>
        <dbReference type="ARBA" id="ARBA00022737"/>
    </source>
</evidence>
<dbReference type="PANTHER" id="PTHR45586:SF1">
    <property type="entry name" value="LIPOPOLYSACCHARIDE ASSEMBLY PROTEIN B"/>
    <property type="match status" value="1"/>
</dbReference>
<dbReference type="PANTHER" id="PTHR45586">
    <property type="entry name" value="TPR REPEAT-CONTAINING PROTEIN PA4667"/>
    <property type="match status" value="1"/>
</dbReference>
<keyword evidence="1" id="KW-0677">Repeat</keyword>
<evidence type="ECO:0000256" key="2">
    <source>
        <dbReference type="ARBA" id="ARBA00022803"/>
    </source>
</evidence>
<gene>
    <name evidence="4" type="ORF">ACFSUL_01340</name>
</gene>
<comment type="caution">
    <text evidence="4">The sequence shown here is derived from an EMBL/GenBank/DDBJ whole genome shotgun (WGS) entry which is preliminary data.</text>
</comment>
<dbReference type="SUPFAM" id="SSF48452">
    <property type="entry name" value="TPR-like"/>
    <property type="match status" value="2"/>
</dbReference>
<dbReference type="InterPro" id="IPR019734">
    <property type="entry name" value="TPR_rpt"/>
</dbReference>
<accession>A0ABW5RP85</accession>
<name>A0ABW5RP85_9BACI</name>
<protein>
    <submittedName>
        <fullName evidence="4">Tetratricopeptide repeat protein</fullName>
    </submittedName>
</protein>
<proteinExistence type="predicted"/>
<evidence type="ECO:0000313" key="5">
    <source>
        <dbReference type="Proteomes" id="UP001597506"/>
    </source>
</evidence>
<dbReference type="Proteomes" id="UP001597506">
    <property type="component" value="Unassembled WGS sequence"/>
</dbReference>
<keyword evidence="2 3" id="KW-0802">TPR repeat</keyword>
<dbReference type="InterPro" id="IPR051012">
    <property type="entry name" value="CellSynth/LPSAsmb/PSIAsmb"/>
</dbReference>
<dbReference type="InterPro" id="IPR011990">
    <property type="entry name" value="TPR-like_helical_dom_sf"/>
</dbReference>
<reference evidence="5" key="1">
    <citation type="journal article" date="2019" name="Int. J. Syst. Evol. Microbiol.">
        <title>The Global Catalogue of Microorganisms (GCM) 10K type strain sequencing project: providing services to taxonomists for standard genome sequencing and annotation.</title>
        <authorList>
            <consortium name="The Broad Institute Genomics Platform"/>
            <consortium name="The Broad Institute Genome Sequencing Center for Infectious Disease"/>
            <person name="Wu L."/>
            <person name="Ma J."/>
        </authorList>
    </citation>
    <scope>NUCLEOTIDE SEQUENCE [LARGE SCALE GENOMIC DNA]</scope>
    <source>
        <strain evidence="5">KCTC 3913</strain>
    </source>
</reference>
<dbReference type="Pfam" id="PF14559">
    <property type="entry name" value="TPR_19"/>
    <property type="match status" value="1"/>
</dbReference>
<sequence length="503" mass="58233">MRKGSKASKERTNVLSFVPTGEYYFNKGMRAYHRRELKKALKYLNRAIQLEPLEPMIACQLGIVYTELGEYKKSNDQLHKVVDELDPQMVECRYFLANNYAHLGLFKEAYEQVTIYLDQDEYGEFVEDAEDLLEVLELDGDETMESLYEHDELIIKQEKARELLESGNFQKAVDTLTEVIQNYPEFWSAYNNLALAYFYLGEVEKASATLEEVLEKNPGNLHALCNTAVFYYYQKRDDELAELVAGLEKVRPLLFEHRFKLGATFALIGKYNKAYEWLKSLQKQGFEGDGGFYYWLSHSAFHTGHRQTAESAWKKVLEVNPEKEGLEPWNEERNPEGFENHIPSILKKLQSETSEEKLFGLFLVSVSQFQKEILSHADFCDIEDLSILEKLYLAEVLNKNVNSSIKVNKEVQNIHGIAHLLYQHHKPVDAIDSGLFLTWFHAAHRGIKKGEEFKNLSAFAAAIEYVWRRIRSEKKTKKEISEQYGVSTSTLTKYIGIVESYLP</sequence>
<keyword evidence="5" id="KW-1185">Reference proteome</keyword>
<evidence type="ECO:0000256" key="3">
    <source>
        <dbReference type="PROSITE-ProRule" id="PRU00339"/>
    </source>
</evidence>
<dbReference type="SMART" id="SM00028">
    <property type="entry name" value="TPR"/>
    <property type="match status" value="4"/>
</dbReference>
<dbReference type="PROSITE" id="PS50005">
    <property type="entry name" value="TPR"/>
    <property type="match status" value="2"/>
</dbReference>
<feature type="repeat" description="TPR" evidence="3">
    <location>
        <begin position="21"/>
        <end position="54"/>
    </location>
</feature>
<feature type="repeat" description="TPR" evidence="3">
    <location>
        <begin position="187"/>
        <end position="220"/>
    </location>
</feature>